<evidence type="ECO:0000313" key="1">
    <source>
        <dbReference type="EMBL" id="RPD59220.1"/>
    </source>
</evidence>
<sequence>MEEHCTPEEHRARILQSLGFPTAVSLAHALKDWAEAHRWSFTTMTKATVLLQGGPDSMKLNSGTPHFMSYMITPNKAGDGSPASTFRVESLGLISADEYRGGDAMLQKAWEDAEPGRKAMDASFRQDGDPSFAGVISVVYFLNNTGMVVHNQHPVYRARRNAPLDDPTKTAVRDLLGICKGSINAGVCLRTITPSSHTPYPYLMVRAKRKTWSTESLFRDNDSWNSVARILPFYNARSGLLPQDIFDLFARL</sequence>
<evidence type="ECO:0000313" key="2">
    <source>
        <dbReference type="Proteomes" id="UP000313359"/>
    </source>
</evidence>
<name>A0A5C2S6A3_9APHY</name>
<dbReference type="OrthoDB" id="341421at2759"/>
<gene>
    <name evidence="1" type="ORF">L227DRAFT_165854</name>
</gene>
<dbReference type="STRING" id="1328759.A0A5C2S6A3"/>
<proteinExistence type="predicted"/>
<dbReference type="Proteomes" id="UP000313359">
    <property type="component" value="Unassembled WGS sequence"/>
</dbReference>
<accession>A0A5C2S6A3</accession>
<dbReference type="AlphaFoldDB" id="A0A5C2S6A3"/>
<organism evidence="1 2">
    <name type="scientific">Lentinus tigrinus ALCF2SS1-6</name>
    <dbReference type="NCBI Taxonomy" id="1328759"/>
    <lineage>
        <taxon>Eukaryota</taxon>
        <taxon>Fungi</taxon>
        <taxon>Dikarya</taxon>
        <taxon>Basidiomycota</taxon>
        <taxon>Agaricomycotina</taxon>
        <taxon>Agaricomycetes</taxon>
        <taxon>Polyporales</taxon>
        <taxon>Polyporaceae</taxon>
        <taxon>Lentinus</taxon>
    </lineage>
</organism>
<protein>
    <submittedName>
        <fullName evidence="1">Uncharacterized protein</fullName>
    </submittedName>
</protein>
<keyword evidence="2" id="KW-1185">Reference proteome</keyword>
<dbReference type="EMBL" id="ML122271">
    <property type="protein sequence ID" value="RPD59220.1"/>
    <property type="molecule type" value="Genomic_DNA"/>
</dbReference>
<reference evidence="1" key="1">
    <citation type="journal article" date="2018" name="Genome Biol. Evol.">
        <title>Genomics and development of Lentinus tigrinus, a white-rot wood-decaying mushroom with dimorphic fruiting bodies.</title>
        <authorList>
            <person name="Wu B."/>
            <person name="Xu Z."/>
            <person name="Knudson A."/>
            <person name="Carlson A."/>
            <person name="Chen N."/>
            <person name="Kovaka S."/>
            <person name="LaButti K."/>
            <person name="Lipzen A."/>
            <person name="Pennachio C."/>
            <person name="Riley R."/>
            <person name="Schakwitz W."/>
            <person name="Umezawa K."/>
            <person name="Ohm R.A."/>
            <person name="Grigoriev I.V."/>
            <person name="Nagy L.G."/>
            <person name="Gibbons J."/>
            <person name="Hibbett D."/>
        </authorList>
    </citation>
    <scope>NUCLEOTIDE SEQUENCE [LARGE SCALE GENOMIC DNA]</scope>
    <source>
        <strain evidence="1">ALCF2SS1-6</strain>
    </source>
</reference>